<name>A0A7W7ZC14_9BACT</name>
<proteinExistence type="predicted"/>
<gene>
    <name evidence="3" type="ORF">HDF16_001829</name>
</gene>
<protein>
    <recommendedName>
        <fullName evidence="5">Glycerophosphoryl diester phosphodiesterase family protein</fullName>
    </recommendedName>
</protein>
<dbReference type="EMBL" id="JACHIP010000002">
    <property type="protein sequence ID" value="MBB5057144.1"/>
    <property type="molecule type" value="Genomic_DNA"/>
</dbReference>
<accession>A0A7W7ZC14</accession>
<evidence type="ECO:0000256" key="2">
    <source>
        <dbReference type="SAM" id="Phobius"/>
    </source>
</evidence>
<evidence type="ECO:0008006" key="5">
    <source>
        <dbReference type="Google" id="ProtNLM"/>
    </source>
</evidence>
<feature type="transmembrane region" description="Helical" evidence="2">
    <location>
        <begin position="104"/>
        <end position="124"/>
    </location>
</feature>
<organism evidence="3 4">
    <name type="scientific">Granulicella aggregans</name>
    <dbReference type="NCBI Taxonomy" id="474949"/>
    <lineage>
        <taxon>Bacteria</taxon>
        <taxon>Pseudomonadati</taxon>
        <taxon>Acidobacteriota</taxon>
        <taxon>Terriglobia</taxon>
        <taxon>Terriglobales</taxon>
        <taxon>Acidobacteriaceae</taxon>
        <taxon>Granulicella</taxon>
    </lineage>
</organism>
<keyword evidence="4" id="KW-1185">Reference proteome</keyword>
<keyword evidence="2" id="KW-0472">Membrane</keyword>
<keyword evidence="2" id="KW-1133">Transmembrane helix</keyword>
<feature type="transmembrane region" description="Helical" evidence="2">
    <location>
        <begin position="162"/>
        <end position="185"/>
    </location>
</feature>
<feature type="transmembrane region" description="Helical" evidence="2">
    <location>
        <begin position="77"/>
        <end position="97"/>
    </location>
</feature>
<keyword evidence="2" id="KW-0812">Transmembrane</keyword>
<feature type="transmembrane region" description="Helical" evidence="2">
    <location>
        <begin position="191"/>
        <end position="213"/>
    </location>
</feature>
<feature type="transmembrane region" description="Helical" evidence="2">
    <location>
        <begin position="247"/>
        <end position="274"/>
    </location>
</feature>
<comment type="caution">
    <text evidence="3">The sequence shown here is derived from an EMBL/GenBank/DDBJ whole genome shotgun (WGS) entry which is preliminary data.</text>
</comment>
<evidence type="ECO:0000256" key="1">
    <source>
        <dbReference type="SAM" id="MobiDB-lite"/>
    </source>
</evidence>
<sequence length="360" mass="38738">MADQAWFTADGSGGDGLVAAPPPPVTPAQSRYELRPLTTGELLDRTFFLYRSNFWLFVGLASIAAGIHVVMELFKLLFQYFFGVVALGSVTGPAANAGSIGRSAAFVALSLVASVLYFAVYGVTQAATTSAVSAIYLGDATSMKIAFRAVSARWARFFGISLWQLWSAGWIFTLLIIPPLVIFGLGMRSKMGIAGLMFFLASLSLIYGTIAYIRNSFGVPAAVMENLKARVAMRRSKVLTAGSKGRIFLLFVFIMVLYFVVLAIQSPLLVLLVQTKGPLQLLLGQALGLVIGFFASAAIGPVGAIGLCLFYIDQRIRKEGFDIEFLLERSGPPPVVAEFTPPLESIEMPVVHVADSAEQL</sequence>
<feature type="transmembrane region" description="Helical" evidence="2">
    <location>
        <begin position="130"/>
        <end position="150"/>
    </location>
</feature>
<dbReference type="Proteomes" id="UP000540989">
    <property type="component" value="Unassembled WGS sequence"/>
</dbReference>
<dbReference type="AlphaFoldDB" id="A0A7W7ZC14"/>
<reference evidence="3 4" key="1">
    <citation type="submission" date="2020-08" db="EMBL/GenBank/DDBJ databases">
        <title>Genomic Encyclopedia of Type Strains, Phase IV (KMG-V): Genome sequencing to study the core and pangenomes of soil and plant-associated prokaryotes.</title>
        <authorList>
            <person name="Whitman W."/>
        </authorList>
    </citation>
    <scope>NUCLEOTIDE SEQUENCE [LARGE SCALE GENOMIC DNA]</scope>
    <source>
        <strain evidence="3 4">M8UP14</strain>
    </source>
</reference>
<feature type="transmembrane region" description="Helical" evidence="2">
    <location>
        <begin position="286"/>
        <end position="312"/>
    </location>
</feature>
<feature type="transmembrane region" description="Helical" evidence="2">
    <location>
        <begin position="54"/>
        <end position="71"/>
    </location>
</feature>
<dbReference type="RefSeq" id="WP_184215665.1">
    <property type="nucleotide sequence ID" value="NZ_JACHIP010000002.1"/>
</dbReference>
<feature type="region of interest" description="Disordered" evidence="1">
    <location>
        <begin position="9"/>
        <end position="29"/>
    </location>
</feature>
<evidence type="ECO:0000313" key="4">
    <source>
        <dbReference type="Proteomes" id="UP000540989"/>
    </source>
</evidence>
<evidence type="ECO:0000313" key="3">
    <source>
        <dbReference type="EMBL" id="MBB5057144.1"/>
    </source>
</evidence>